<dbReference type="PROSITE" id="PS51257">
    <property type="entry name" value="PROKAR_LIPOPROTEIN"/>
    <property type="match status" value="1"/>
</dbReference>
<comment type="caution">
    <text evidence="2">The sequence shown here is derived from an EMBL/GenBank/DDBJ whole genome shotgun (WGS) entry which is preliminary data.</text>
</comment>
<feature type="domain" description="DUF4097" evidence="1">
    <location>
        <begin position="75"/>
        <end position="206"/>
    </location>
</feature>
<sequence>MKKKLTIFCIWITLVLTGCSGSESETKEQTLELPATNVKKITLDNRNGNIDISTNATSDKIEASINAKAKGISIDKLKLDLSEKNGVANLNTSFDGQFFSNSETWVDVKLSVPKNIKVEFKENHRDGDIKVSKLDSDINILNVNGNIDISNVKGTVSVTNRDGKVNISSVASDINVDNNNGAVVIKDIDGSVRAKIGDGSADIKSIEKNVTILGAKNDKIKVDGVKGKVTFNK</sequence>
<gene>
    <name evidence="2" type="ORF">CO726_15855</name>
</gene>
<evidence type="ECO:0000313" key="2">
    <source>
        <dbReference type="EMBL" id="PIE94310.1"/>
    </source>
</evidence>
<evidence type="ECO:0000259" key="1">
    <source>
        <dbReference type="Pfam" id="PF13349"/>
    </source>
</evidence>
<dbReference type="AlphaFoldDB" id="A0A2G6QD64"/>
<dbReference type="Pfam" id="PF13349">
    <property type="entry name" value="DUF4097"/>
    <property type="match status" value="1"/>
</dbReference>
<dbReference type="Proteomes" id="UP000228484">
    <property type="component" value="Unassembled WGS sequence"/>
</dbReference>
<protein>
    <recommendedName>
        <fullName evidence="1">DUF4097 domain-containing protein</fullName>
    </recommendedName>
</protein>
<evidence type="ECO:0000313" key="3">
    <source>
        <dbReference type="Proteomes" id="UP000228484"/>
    </source>
</evidence>
<name>A0A2G6QD64_9BACI</name>
<accession>A0A2G6QD64</accession>
<keyword evidence="3" id="KW-1185">Reference proteome</keyword>
<reference evidence="2 3" key="1">
    <citation type="submission" date="2017-09" db="EMBL/GenBank/DDBJ databases">
        <title>Biocontrol bacteria screening and application from spent mushroom substrate.</title>
        <authorList>
            <person name="Sun X."/>
        </authorList>
    </citation>
    <scope>NUCLEOTIDE SEQUENCE [LARGE SCALE GENOMIC DNA]</scope>
    <source>
        <strain evidence="2 3">100374</strain>
    </source>
</reference>
<dbReference type="InterPro" id="IPR025164">
    <property type="entry name" value="Toastrack_DUF4097"/>
</dbReference>
<proteinExistence type="predicted"/>
<organism evidence="2 3">
    <name type="scientific">Bacillus fungorum</name>
    <dbReference type="NCBI Taxonomy" id="2039284"/>
    <lineage>
        <taxon>Bacteria</taxon>
        <taxon>Bacillati</taxon>
        <taxon>Bacillota</taxon>
        <taxon>Bacilli</taxon>
        <taxon>Bacillales</taxon>
        <taxon>Bacillaceae</taxon>
        <taxon>Bacillus</taxon>
    </lineage>
</organism>
<dbReference type="EMBL" id="NWUW01000010">
    <property type="protein sequence ID" value="PIE94310.1"/>
    <property type="molecule type" value="Genomic_DNA"/>
</dbReference>